<gene>
    <name evidence="1" type="primary">Cnig_chr_I.g1497</name>
    <name evidence="1" type="ORF">B9Z55_001497</name>
</gene>
<dbReference type="AlphaFoldDB" id="A0A2G5VFY5"/>
<dbReference type="Proteomes" id="UP000230233">
    <property type="component" value="Chromosome I"/>
</dbReference>
<reference evidence="2" key="1">
    <citation type="submission" date="2017-10" db="EMBL/GenBank/DDBJ databases">
        <title>Rapid genome shrinkage in a self-fertile nematode reveals novel sperm competition proteins.</title>
        <authorList>
            <person name="Yin D."/>
            <person name="Schwarz E.M."/>
            <person name="Thomas C.G."/>
            <person name="Felde R.L."/>
            <person name="Korf I.F."/>
            <person name="Cutter A.D."/>
            <person name="Schartner C.M."/>
            <person name="Ralston E.J."/>
            <person name="Meyer B.J."/>
            <person name="Haag E.S."/>
        </authorList>
    </citation>
    <scope>NUCLEOTIDE SEQUENCE [LARGE SCALE GENOMIC DNA]</scope>
    <source>
        <strain evidence="2">JU1422</strain>
    </source>
</reference>
<proteinExistence type="predicted"/>
<accession>A0A2G5VFY5</accession>
<organism evidence="1 2">
    <name type="scientific">Caenorhabditis nigoni</name>
    <dbReference type="NCBI Taxonomy" id="1611254"/>
    <lineage>
        <taxon>Eukaryota</taxon>
        <taxon>Metazoa</taxon>
        <taxon>Ecdysozoa</taxon>
        <taxon>Nematoda</taxon>
        <taxon>Chromadorea</taxon>
        <taxon>Rhabditida</taxon>
        <taxon>Rhabditina</taxon>
        <taxon>Rhabditomorpha</taxon>
        <taxon>Rhabditoidea</taxon>
        <taxon>Rhabditidae</taxon>
        <taxon>Peloderinae</taxon>
        <taxon>Caenorhabditis</taxon>
    </lineage>
</organism>
<protein>
    <submittedName>
        <fullName evidence="1">Uncharacterized protein</fullName>
    </submittedName>
</protein>
<evidence type="ECO:0000313" key="2">
    <source>
        <dbReference type="Proteomes" id="UP000230233"/>
    </source>
</evidence>
<name>A0A2G5VFY5_9PELO</name>
<evidence type="ECO:0000313" key="1">
    <source>
        <dbReference type="EMBL" id="PIC50688.1"/>
    </source>
</evidence>
<dbReference type="EMBL" id="PDUG01000001">
    <property type="protein sequence ID" value="PIC50688.1"/>
    <property type="molecule type" value="Genomic_DNA"/>
</dbReference>
<comment type="caution">
    <text evidence="1">The sequence shown here is derived from an EMBL/GenBank/DDBJ whole genome shotgun (WGS) entry which is preliminary data.</text>
</comment>
<keyword evidence="2" id="KW-1185">Reference proteome</keyword>
<sequence length="128" mass="14470">MRNIEMVGKSRRPWTRSCIQTESQRFLPLLLAPSPSRCSCHALRCACDTETVREVDSSLSNITTLLTPSDCLSVIESSTLSSFSGLAYRDNEDFWSGAGEMTAMMKMIRNRRQQHHAKLPKRTLVYIG</sequence>